<dbReference type="GO" id="GO:0004559">
    <property type="term" value="F:alpha-mannosidase activity"/>
    <property type="evidence" value="ECO:0007669"/>
    <property type="project" value="InterPro"/>
</dbReference>
<dbReference type="PANTHER" id="PTHR46017:SF1">
    <property type="entry name" value="ALPHA-MANNOSIDASE 2C1"/>
    <property type="match status" value="1"/>
</dbReference>
<evidence type="ECO:0000256" key="4">
    <source>
        <dbReference type="ARBA" id="ARBA00023295"/>
    </source>
</evidence>
<dbReference type="Gene3D" id="3.20.110.10">
    <property type="entry name" value="Glycoside hydrolase 38, N terminal domain"/>
    <property type="match status" value="1"/>
</dbReference>
<dbReference type="Pfam" id="PF17677">
    <property type="entry name" value="Glyco_hydro38C2"/>
    <property type="match status" value="1"/>
</dbReference>
<dbReference type="EMBL" id="QMQX01000079">
    <property type="protein sequence ID" value="RLE51893.1"/>
    <property type="molecule type" value="Genomic_DNA"/>
</dbReference>
<dbReference type="Gene3D" id="2.70.98.30">
    <property type="entry name" value="Golgi alpha-mannosidase II, domain 4"/>
    <property type="match status" value="1"/>
</dbReference>
<evidence type="ECO:0000313" key="7">
    <source>
        <dbReference type="Proteomes" id="UP000272051"/>
    </source>
</evidence>
<name>A0A497EWY9_9CREN</name>
<dbReference type="PANTHER" id="PTHR46017">
    <property type="entry name" value="ALPHA-MANNOSIDASE 2C1"/>
    <property type="match status" value="1"/>
</dbReference>
<dbReference type="SUPFAM" id="SSF88688">
    <property type="entry name" value="Families 57/38 glycoside transferase middle domain"/>
    <property type="match status" value="1"/>
</dbReference>
<protein>
    <recommendedName>
        <fullName evidence="5">Glycoside hydrolase family 38 central domain-containing protein</fullName>
    </recommendedName>
</protein>
<dbReference type="SUPFAM" id="SSF74650">
    <property type="entry name" value="Galactose mutarotase-like"/>
    <property type="match status" value="1"/>
</dbReference>
<dbReference type="InterPro" id="IPR011682">
    <property type="entry name" value="Glyco_hydro_38_C"/>
</dbReference>
<dbReference type="InterPro" id="IPR015341">
    <property type="entry name" value="Glyco_hydro_38_cen"/>
</dbReference>
<evidence type="ECO:0000256" key="3">
    <source>
        <dbReference type="ARBA" id="ARBA00022801"/>
    </source>
</evidence>
<dbReference type="SMART" id="SM00872">
    <property type="entry name" value="Alpha-mann_mid"/>
    <property type="match status" value="1"/>
</dbReference>
<dbReference type="GO" id="GO:0006013">
    <property type="term" value="P:mannose metabolic process"/>
    <property type="evidence" value="ECO:0007669"/>
    <property type="project" value="InterPro"/>
</dbReference>
<dbReference type="Gene3D" id="1.20.1270.50">
    <property type="entry name" value="Glycoside hydrolase family 38, central domain"/>
    <property type="match status" value="1"/>
</dbReference>
<dbReference type="SUPFAM" id="SSF88713">
    <property type="entry name" value="Glycoside hydrolase/deacetylase"/>
    <property type="match status" value="1"/>
</dbReference>
<comment type="caution">
    <text evidence="6">The sequence shown here is derived from an EMBL/GenBank/DDBJ whole genome shotgun (WGS) entry which is preliminary data.</text>
</comment>
<dbReference type="InterPro" id="IPR028995">
    <property type="entry name" value="Glyco_hydro_57/38_cen_sf"/>
</dbReference>
<dbReference type="InterPro" id="IPR000602">
    <property type="entry name" value="Glyco_hydro_38_N"/>
</dbReference>
<reference evidence="6 7" key="1">
    <citation type="submission" date="2018-06" db="EMBL/GenBank/DDBJ databases">
        <title>Extensive metabolic versatility and redundancy in microbially diverse, dynamic hydrothermal sediments.</title>
        <authorList>
            <person name="Dombrowski N."/>
            <person name="Teske A."/>
            <person name="Baker B.J."/>
        </authorList>
    </citation>
    <scope>NUCLEOTIDE SEQUENCE [LARGE SCALE GENOMIC DNA]</scope>
    <source>
        <strain evidence="6">B34_G17</strain>
    </source>
</reference>
<dbReference type="Proteomes" id="UP000272051">
    <property type="component" value="Unassembled WGS sequence"/>
</dbReference>
<evidence type="ECO:0000259" key="5">
    <source>
        <dbReference type="SMART" id="SM00872"/>
    </source>
</evidence>
<dbReference type="InterPro" id="IPR041147">
    <property type="entry name" value="GH38_C"/>
</dbReference>
<dbReference type="InterPro" id="IPR011330">
    <property type="entry name" value="Glyco_hydro/deAcase_b/a-brl"/>
</dbReference>
<dbReference type="Gene3D" id="2.60.40.2220">
    <property type="match status" value="1"/>
</dbReference>
<dbReference type="GO" id="GO:0009313">
    <property type="term" value="P:oligosaccharide catabolic process"/>
    <property type="evidence" value="ECO:0007669"/>
    <property type="project" value="TreeGrafter"/>
</dbReference>
<dbReference type="Pfam" id="PF01074">
    <property type="entry name" value="Glyco_hydro_38N"/>
    <property type="match status" value="1"/>
</dbReference>
<comment type="similarity">
    <text evidence="1">Belongs to the glycosyl hydrolase 38 family.</text>
</comment>
<keyword evidence="3" id="KW-0378">Hydrolase</keyword>
<evidence type="ECO:0000256" key="1">
    <source>
        <dbReference type="ARBA" id="ARBA00009792"/>
    </source>
</evidence>
<proteinExistence type="inferred from homology"/>
<evidence type="ECO:0000313" key="6">
    <source>
        <dbReference type="EMBL" id="RLE51893.1"/>
    </source>
</evidence>
<feature type="domain" description="Glycoside hydrolase family 38 central" evidence="5">
    <location>
        <begin position="274"/>
        <end position="347"/>
    </location>
</feature>
<dbReference type="GO" id="GO:0030246">
    <property type="term" value="F:carbohydrate binding"/>
    <property type="evidence" value="ECO:0007669"/>
    <property type="project" value="InterPro"/>
</dbReference>
<organism evidence="6 7">
    <name type="scientific">Thermoproteota archaeon</name>
    <dbReference type="NCBI Taxonomy" id="2056631"/>
    <lineage>
        <taxon>Archaea</taxon>
        <taxon>Thermoproteota</taxon>
    </lineage>
</organism>
<dbReference type="GO" id="GO:0046872">
    <property type="term" value="F:metal ion binding"/>
    <property type="evidence" value="ECO:0007669"/>
    <property type="project" value="UniProtKB-KW"/>
</dbReference>
<keyword evidence="2" id="KW-0479">Metal-binding</keyword>
<dbReference type="InterPro" id="IPR037094">
    <property type="entry name" value="Glyco_hydro_38_cen_sf"/>
</dbReference>
<keyword evidence="4" id="KW-0326">Glycosidase</keyword>
<dbReference type="Pfam" id="PF07748">
    <property type="entry name" value="Glyco_hydro_38C"/>
    <property type="match status" value="1"/>
</dbReference>
<gene>
    <name evidence="6" type="ORF">DRJ33_04955</name>
</gene>
<dbReference type="InterPro" id="IPR027291">
    <property type="entry name" value="Glyco_hydro_38_N_sf"/>
</dbReference>
<dbReference type="Pfam" id="PF09261">
    <property type="entry name" value="Alpha-mann_mid"/>
    <property type="match status" value="1"/>
</dbReference>
<accession>A0A497EWY9</accession>
<dbReference type="InterPro" id="IPR011013">
    <property type="entry name" value="Gal_mutarotase_sf_dom"/>
</dbReference>
<dbReference type="AlphaFoldDB" id="A0A497EWY9"/>
<sequence>MSEAKFRVYFFPHYHYDVVWRFNKRDYSYINHRLLRQVATLCSLFPEFRFGIEDAYQLVEVERRDPALFNKLKEEALKGSVAIVDGQYLMADTYLSGGEVFVREILRGKRYVKERLGIDVDVGWIIDSFGLNAQIPQIYADAGYKWIVFGRGYEKKLGGADFRWRGLDGTEILAHYLCSKHSYHVGLFAEYLHDNIEELRKYATTRHILMPCGIGSTPFPEWVLKALEDFRKKHPEYEVVIATPREYFEALEKEGAQLKVEEGEMYRGDRVFDGVWSTRMWMKLDYYKVRNLMLNAEKFSTIAWLLGMQYPDHELKKAWDDVLLLAFHDVVTGTSMDEVFVEVRDLIDELKPRLSGLLSSALNYIASKVWTDGKALIVFNPNSFEVKNYVEQEVVFAPEERVRYIGVEGALCEIVEEDRDSEGWLIRAKLGFIASAPPIGYRVYDLEPALRHEKLRVVHGKTYVENDKVRIEVDPITGVLTVIDREVGTVKCRFEVENEVGSVYTHRDLAKGIVGLVAAEGVKASNKPVFNISDVRVLEGPVSQRLIVKEELYGCFWPYRLHEHYGTELYRYKLMDIVKEIRVYKEIPWIEVKVKLKNDFPHIRLKWCFDLGFKGEYVASTAFGSVKRTPELREYPMEDWMFYGNGEKGFTLFTRGIPGHQVEDSKVCLVLLRSVDLLSHGDKGPIVPVLDALEINKSYSYEFAFMLHKGDWQDIKSWKHALSYSNPLLAVQVKEAKARGELPSGEHSFLSLPDDAVLTCLKRSEDNKNLVIRFYDASGRGCKAVVNFFKQPRQVFRSNITEEKEEPCSLSVELKPYQIATLKLSL</sequence>
<evidence type="ECO:0000256" key="2">
    <source>
        <dbReference type="ARBA" id="ARBA00022723"/>
    </source>
</evidence>